<gene>
    <name evidence="1" type="ORF">CC80DRAFT_204506</name>
</gene>
<evidence type="ECO:0000313" key="2">
    <source>
        <dbReference type="Proteomes" id="UP000800035"/>
    </source>
</evidence>
<keyword evidence="2" id="KW-1185">Reference proteome</keyword>
<dbReference type="Proteomes" id="UP000800035">
    <property type="component" value="Unassembled WGS sequence"/>
</dbReference>
<organism evidence="1 2">
    <name type="scientific">Byssothecium circinans</name>
    <dbReference type="NCBI Taxonomy" id="147558"/>
    <lineage>
        <taxon>Eukaryota</taxon>
        <taxon>Fungi</taxon>
        <taxon>Dikarya</taxon>
        <taxon>Ascomycota</taxon>
        <taxon>Pezizomycotina</taxon>
        <taxon>Dothideomycetes</taxon>
        <taxon>Pleosporomycetidae</taxon>
        <taxon>Pleosporales</taxon>
        <taxon>Massarineae</taxon>
        <taxon>Massarinaceae</taxon>
        <taxon>Byssothecium</taxon>
    </lineage>
</organism>
<name>A0A6A5THE2_9PLEO</name>
<protein>
    <submittedName>
        <fullName evidence="1">Uncharacterized protein</fullName>
    </submittedName>
</protein>
<proteinExistence type="predicted"/>
<sequence length="158" mass="17839">MYRRGRVDRGRGRSRAEPINALLWSNPTSQQSLHPLAQYHGREWKPAASHLQCRKQRDSETTRGWLGWAVPEILKRRGYSKTSRGSSANVIAKGPRDGLGESIDASPSCALCALFPALNRYFLSNCHCYRLRCVVSAIYIIYPFAYSTRRAVLLFPGP</sequence>
<reference evidence="1" key="1">
    <citation type="journal article" date="2020" name="Stud. Mycol.">
        <title>101 Dothideomycetes genomes: a test case for predicting lifestyles and emergence of pathogens.</title>
        <authorList>
            <person name="Haridas S."/>
            <person name="Albert R."/>
            <person name="Binder M."/>
            <person name="Bloem J."/>
            <person name="Labutti K."/>
            <person name="Salamov A."/>
            <person name="Andreopoulos B."/>
            <person name="Baker S."/>
            <person name="Barry K."/>
            <person name="Bills G."/>
            <person name="Bluhm B."/>
            <person name="Cannon C."/>
            <person name="Castanera R."/>
            <person name="Culley D."/>
            <person name="Daum C."/>
            <person name="Ezra D."/>
            <person name="Gonzalez J."/>
            <person name="Henrissat B."/>
            <person name="Kuo A."/>
            <person name="Liang C."/>
            <person name="Lipzen A."/>
            <person name="Lutzoni F."/>
            <person name="Magnuson J."/>
            <person name="Mondo S."/>
            <person name="Nolan M."/>
            <person name="Ohm R."/>
            <person name="Pangilinan J."/>
            <person name="Park H.-J."/>
            <person name="Ramirez L."/>
            <person name="Alfaro M."/>
            <person name="Sun H."/>
            <person name="Tritt A."/>
            <person name="Yoshinaga Y."/>
            <person name="Zwiers L.-H."/>
            <person name="Turgeon B."/>
            <person name="Goodwin S."/>
            <person name="Spatafora J."/>
            <person name="Crous P."/>
            <person name="Grigoriev I."/>
        </authorList>
    </citation>
    <scope>NUCLEOTIDE SEQUENCE</scope>
    <source>
        <strain evidence="1">CBS 675.92</strain>
    </source>
</reference>
<evidence type="ECO:0000313" key="1">
    <source>
        <dbReference type="EMBL" id="KAF1951590.1"/>
    </source>
</evidence>
<dbReference type="EMBL" id="ML977016">
    <property type="protein sequence ID" value="KAF1951590.1"/>
    <property type="molecule type" value="Genomic_DNA"/>
</dbReference>
<dbReference type="AlphaFoldDB" id="A0A6A5THE2"/>
<accession>A0A6A5THE2</accession>